<evidence type="ECO:0000259" key="1">
    <source>
        <dbReference type="Pfam" id="PF01738"/>
    </source>
</evidence>
<keyword evidence="2" id="KW-0378">Hydrolase</keyword>
<dbReference type="Proteomes" id="UP001501598">
    <property type="component" value="Unassembled WGS sequence"/>
</dbReference>
<dbReference type="InterPro" id="IPR051049">
    <property type="entry name" value="Dienelactone_hydrolase-like"/>
</dbReference>
<gene>
    <name evidence="2" type="ORF">GCM10023175_22090</name>
</gene>
<dbReference type="Pfam" id="PF01738">
    <property type="entry name" value="DLH"/>
    <property type="match status" value="1"/>
</dbReference>
<evidence type="ECO:0000313" key="3">
    <source>
        <dbReference type="Proteomes" id="UP001501598"/>
    </source>
</evidence>
<sequence>MGVTVARATNPAPTWKAVLMSEIRTEAVPLVDGSDLRLTVAEPDGPARGGIVVLHEARGVTDTVRRLVEGIAGDGWLVVAPHLYHRDGADELDGDRAEVDDHVARLDGEQVMADTDTAFGWLAEHEVSADRMGVVGFDLGGSVAMLVAARRTLGAAVTVAGGGISEPLGPLPTLVSAAPELTCPWLGIYGDRDDADELDGLLTAARESEVATDLVTYPGRGHRFDDDPGTAEDAWQRMLNWFDSHLR</sequence>
<dbReference type="InterPro" id="IPR002925">
    <property type="entry name" value="Dienelactn_hydro"/>
</dbReference>
<accession>A0ABP8RPC2</accession>
<dbReference type="InterPro" id="IPR029058">
    <property type="entry name" value="AB_hydrolase_fold"/>
</dbReference>
<name>A0ABP8RPC2_9PSEU</name>
<comment type="caution">
    <text evidence="2">The sequence shown here is derived from an EMBL/GenBank/DDBJ whole genome shotgun (WGS) entry which is preliminary data.</text>
</comment>
<evidence type="ECO:0000313" key="2">
    <source>
        <dbReference type="EMBL" id="GAA4544229.1"/>
    </source>
</evidence>
<dbReference type="SUPFAM" id="SSF53474">
    <property type="entry name" value="alpha/beta-Hydrolases"/>
    <property type="match status" value="1"/>
</dbReference>
<dbReference type="EMBL" id="BAABGT010000029">
    <property type="protein sequence ID" value="GAA4544229.1"/>
    <property type="molecule type" value="Genomic_DNA"/>
</dbReference>
<dbReference type="Gene3D" id="3.40.50.1820">
    <property type="entry name" value="alpha/beta hydrolase"/>
    <property type="match status" value="1"/>
</dbReference>
<feature type="domain" description="Dienelactone hydrolase" evidence="1">
    <location>
        <begin position="39"/>
        <end position="245"/>
    </location>
</feature>
<dbReference type="GO" id="GO:0016787">
    <property type="term" value="F:hydrolase activity"/>
    <property type="evidence" value="ECO:0007669"/>
    <property type="project" value="UniProtKB-KW"/>
</dbReference>
<reference evidence="3" key="1">
    <citation type="journal article" date="2019" name="Int. J. Syst. Evol. Microbiol.">
        <title>The Global Catalogue of Microorganisms (GCM) 10K type strain sequencing project: providing services to taxonomists for standard genome sequencing and annotation.</title>
        <authorList>
            <consortium name="The Broad Institute Genomics Platform"/>
            <consortium name="The Broad Institute Genome Sequencing Center for Infectious Disease"/>
            <person name="Wu L."/>
            <person name="Ma J."/>
        </authorList>
    </citation>
    <scope>NUCLEOTIDE SEQUENCE [LARGE SCALE GENOMIC DNA]</scope>
    <source>
        <strain evidence="3">JCM 17906</strain>
    </source>
</reference>
<proteinExistence type="predicted"/>
<protein>
    <submittedName>
        <fullName evidence="2">Dienelactone hydrolase family protein</fullName>
    </submittedName>
</protein>
<keyword evidence="3" id="KW-1185">Reference proteome</keyword>
<dbReference type="PANTHER" id="PTHR46623">
    <property type="entry name" value="CARBOXYMETHYLENEBUTENOLIDASE-RELATED"/>
    <property type="match status" value="1"/>
</dbReference>
<dbReference type="PANTHER" id="PTHR46623:SF6">
    <property type="entry name" value="ALPHA_BETA-HYDROLASES SUPERFAMILY PROTEIN"/>
    <property type="match status" value="1"/>
</dbReference>
<organism evidence="2 3">
    <name type="scientific">Pseudonocardia xishanensis</name>
    <dbReference type="NCBI Taxonomy" id="630995"/>
    <lineage>
        <taxon>Bacteria</taxon>
        <taxon>Bacillati</taxon>
        <taxon>Actinomycetota</taxon>
        <taxon>Actinomycetes</taxon>
        <taxon>Pseudonocardiales</taxon>
        <taxon>Pseudonocardiaceae</taxon>
        <taxon>Pseudonocardia</taxon>
    </lineage>
</organism>